<keyword evidence="4" id="KW-1185">Reference proteome</keyword>
<dbReference type="Proteomes" id="UP000027195">
    <property type="component" value="Unassembled WGS sequence"/>
</dbReference>
<feature type="transmembrane region" description="Helical" evidence="2">
    <location>
        <begin position="6"/>
        <end position="25"/>
    </location>
</feature>
<sequence>MRNGGLISQLGFLFSCAQLLTVLYIRCRCSHRTCGIWLPQPPYQPFSTGHSDMTPVSSLQAEQDRFARYPPPRPNVVVEMPTQHVNCAVDGLTTASCAGVSYLLVERVMPTLTIVNACSFGIFMLCLTILGYQDDATIGVINESALSAVVIACLSSGITLFLGLAHSAYKAVVCPASRHCGHFISRLIHATACASLLAASTSFAVFVAIAALKTSPRISKPYFILSGCVIAGLLFAGIVYHGVRRPEWHRACYPQAGATPSRSRESQSATPPHPHDQSSLPR</sequence>
<protein>
    <submittedName>
        <fullName evidence="3">Uncharacterized protein</fullName>
    </submittedName>
</protein>
<keyword evidence="2" id="KW-0472">Membrane</keyword>
<name>A0A067N331_BOTB1</name>
<dbReference type="HOGENOM" id="CLU_986918_0_0_1"/>
<evidence type="ECO:0000256" key="1">
    <source>
        <dbReference type="SAM" id="MobiDB-lite"/>
    </source>
</evidence>
<dbReference type="PROSITE" id="PS51257">
    <property type="entry name" value="PROKAR_LIPOPROTEIN"/>
    <property type="match status" value="1"/>
</dbReference>
<organism evidence="3 4">
    <name type="scientific">Botryobasidium botryosum (strain FD-172 SS1)</name>
    <dbReference type="NCBI Taxonomy" id="930990"/>
    <lineage>
        <taxon>Eukaryota</taxon>
        <taxon>Fungi</taxon>
        <taxon>Dikarya</taxon>
        <taxon>Basidiomycota</taxon>
        <taxon>Agaricomycotina</taxon>
        <taxon>Agaricomycetes</taxon>
        <taxon>Cantharellales</taxon>
        <taxon>Botryobasidiaceae</taxon>
        <taxon>Botryobasidium</taxon>
    </lineage>
</organism>
<evidence type="ECO:0000313" key="3">
    <source>
        <dbReference type="EMBL" id="KDQ21335.1"/>
    </source>
</evidence>
<evidence type="ECO:0000256" key="2">
    <source>
        <dbReference type="SAM" id="Phobius"/>
    </source>
</evidence>
<feature type="compositionally biased region" description="Polar residues" evidence="1">
    <location>
        <begin position="258"/>
        <end position="270"/>
    </location>
</feature>
<reference evidence="4" key="1">
    <citation type="journal article" date="2014" name="Proc. Natl. Acad. Sci. U.S.A.">
        <title>Extensive sampling of basidiomycete genomes demonstrates inadequacy of the white-rot/brown-rot paradigm for wood decay fungi.</title>
        <authorList>
            <person name="Riley R."/>
            <person name="Salamov A.A."/>
            <person name="Brown D.W."/>
            <person name="Nagy L.G."/>
            <person name="Floudas D."/>
            <person name="Held B.W."/>
            <person name="Levasseur A."/>
            <person name="Lombard V."/>
            <person name="Morin E."/>
            <person name="Otillar R."/>
            <person name="Lindquist E.A."/>
            <person name="Sun H."/>
            <person name="LaButti K.M."/>
            <person name="Schmutz J."/>
            <person name="Jabbour D."/>
            <person name="Luo H."/>
            <person name="Baker S.E."/>
            <person name="Pisabarro A.G."/>
            <person name="Walton J.D."/>
            <person name="Blanchette R.A."/>
            <person name="Henrissat B."/>
            <person name="Martin F."/>
            <person name="Cullen D."/>
            <person name="Hibbett D.S."/>
            <person name="Grigoriev I.V."/>
        </authorList>
    </citation>
    <scope>NUCLEOTIDE SEQUENCE [LARGE SCALE GENOMIC DNA]</scope>
    <source>
        <strain evidence="4">FD-172 SS1</strain>
    </source>
</reference>
<gene>
    <name evidence="3" type="ORF">BOTBODRAFT_199296</name>
</gene>
<accession>A0A067N331</accession>
<keyword evidence="2" id="KW-0812">Transmembrane</keyword>
<proteinExistence type="predicted"/>
<keyword evidence="2" id="KW-1133">Transmembrane helix</keyword>
<dbReference type="AlphaFoldDB" id="A0A067N331"/>
<feature type="region of interest" description="Disordered" evidence="1">
    <location>
        <begin position="256"/>
        <end position="282"/>
    </location>
</feature>
<feature type="transmembrane region" description="Helical" evidence="2">
    <location>
        <begin position="144"/>
        <end position="166"/>
    </location>
</feature>
<feature type="transmembrane region" description="Helical" evidence="2">
    <location>
        <begin position="187"/>
        <end position="210"/>
    </location>
</feature>
<evidence type="ECO:0000313" key="4">
    <source>
        <dbReference type="Proteomes" id="UP000027195"/>
    </source>
</evidence>
<feature type="transmembrane region" description="Helical" evidence="2">
    <location>
        <begin position="222"/>
        <end position="240"/>
    </location>
</feature>
<feature type="transmembrane region" description="Helical" evidence="2">
    <location>
        <begin position="112"/>
        <end position="132"/>
    </location>
</feature>
<dbReference type="EMBL" id="KL198016">
    <property type="protein sequence ID" value="KDQ21335.1"/>
    <property type="molecule type" value="Genomic_DNA"/>
</dbReference>
<dbReference type="InParanoid" id="A0A067N331"/>